<feature type="transmembrane region" description="Helical" evidence="1">
    <location>
        <begin position="182"/>
        <end position="206"/>
    </location>
</feature>
<name>A0A0H4VTE1_9BACT</name>
<keyword evidence="1" id="KW-0812">Transmembrane</keyword>
<feature type="transmembrane region" description="Helical" evidence="1">
    <location>
        <begin position="113"/>
        <end position="133"/>
    </location>
</feature>
<dbReference type="KEGG" id="ruf:TH63_18645"/>
<feature type="transmembrane region" description="Helical" evidence="1">
    <location>
        <begin position="145"/>
        <end position="170"/>
    </location>
</feature>
<dbReference type="RefSeq" id="WP_048922286.1">
    <property type="nucleotide sequence ID" value="NZ_CP010777.1"/>
</dbReference>
<organism evidence="2 3">
    <name type="scientific">Rufibacter radiotolerans</name>
    <dbReference type="NCBI Taxonomy" id="1379910"/>
    <lineage>
        <taxon>Bacteria</taxon>
        <taxon>Pseudomonadati</taxon>
        <taxon>Bacteroidota</taxon>
        <taxon>Cytophagia</taxon>
        <taxon>Cytophagales</taxon>
        <taxon>Hymenobacteraceae</taxon>
        <taxon>Rufibacter</taxon>
    </lineage>
</organism>
<evidence type="ECO:0000313" key="2">
    <source>
        <dbReference type="EMBL" id="AKQ47202.1"/>
    </source>
</evidence>
<gene>
    <name evidence="2" type="ORF">TH63_18645</name>
</gene>
<feature type="transmembrane region" description="Helical" evidence="1">
    <location>
        <begin position="58"/>
        <end position="76"/>
    </location>
</feature>
<dbReference type="Proteomes" id="UP000036458">
    <property type="component" value="Chromosome"/>
</dbReference>
<reference evidence="2 3" key="1">
    <citation type="submission" date="2015-01" db="EMBL/GenBank/DDBJ databases">
        <title>Rufibacter sp./DG31D/ whole genome sequencing.</title>
        <authorList>
            <person name="Kim M.K."/>
            <person name="Srinivasan S."/>
            <person name="Lee J.-J."/>
        </authorList>
    </citation>
    <scope>NUCLEOTIDE SEQUENCE [LARGE SCALE GENOMIC DNA]</scope>
    <source>
        <strain evidence="2 3">DG31D</strain>
    </source>
</reference>
<feature type="transmembrane region" description="Helical" evidence="1">
    <location>
        <begin position="6"/>
        <end position="22"/>
    </location>
</feature>
<keyword evidence="1" id="KW-0472">Membrane</keyword>
<dbReference type="OrthoDB" id="651989at2"/>
<feature type="transmembrane region" description="Helical" evidence="1">
    <location>
        <begin position="34"/>
        <end position="52"/>
    </location>
</feature>
<evidence type="ECO:0000256" key="1">
    <source>
        <dbReference type="SAM" id="Phobius"/>
    </source>
</evidence>
<keyword evidence="3" id="KW-1185">Reference proteome</keyword>
<proteinExistence type="predicted"/>
<protein>
    <recommendedName>
        <fullName evidence="4">YhhN-like protein</fullName>
    </recommendedName>
</protein>
<dbReference type="STRING" id="1379910.TH63_18645"/>
<dbReference type="AlphaFoldDB" id="A0A0H4VTE1"/>
<accession>A0A0H4VTE1</accession>
<keyword evidence="1" id="KW-1133">Transmembrane helix</keyword>
<evidence type="ECO:0008006" key="4">
    <source>
        <dbReference type="Google" id="ProtNLM"/>
    </source>
</evidence>
<evidence type="ECO:0000313" key="3">
    <source>
        <dbReference type="Proteomes" id="UP000036458"/>
    </source>
</evidence>
<feature type="transmembrane region" description="Helical" evidence="1">
    <location>
        <begin position="88"/>
        <end position="107"/>
    </location>
</feature>
<sequence>MEVILKYAYLSTVALLIVYSLINFRKIKEGGGGYLVLALVLSLLVDLIGNSARKNFNFIWGYNVFTILIFPIYFALLKPRLPERIRPFITYLIVGFLVFGTANFLFFQGMRSFNNYTLLLGAFLLILLSLLYFKSRFDNPHENLLQSWTFWVATGMLLYFTGTLFYFGFIPRFSALDRQWRIYFYGMLQVMNIVMYIMFGIALVCLNRRQTLSQ</sequence>
<dbReference type="EMBL" id="CP010777">
    <property type="protein sequence ID" value="AKQ47202.1"/>
    <property type="molecule type" value="Genomic_DNA"/>
</dbReference>
<dbReference type="PATRIC" id="fig|1379910.4.peg.4063"/>